<feature type="domain" description="Carbamoyltransferase" evidence="2">
    <location>
        <begin position="102"/>
        <end position="331"/>
    </location>
</feature>
<evidence type="ECO:0000259" key="3">
    <source>
        <dbReference type="Pfam" id="PF16861"/>
    </source>
</evidence>
<dbReference type="InterPro" id="IPR043129">
    <property type="entry name" value="ATPase_NBD"/>
</dbReference>
<comment type="caution">
    <text evidence="4">The sequence shown here is derived from an EMBL/GenBank/DDBJ whole genome shotgun (WGS) entry which is preliminary data.</text>
</comment>
<reference evidence="4 5" key="1">
    <citation type="submission" date="2015-05" db="EMBL/GenBank/DDBJ databases">
        <title>Genome sequence of Mycobacterium haemophilum.</title>
        <authorList>
            <person name="Greninger A.L."/>
            <person name="Cunningham G."/>
            <person name="Miller S."/>
        </authorList>
    </citation>
    <scope>NUCLEOTIDE SEQUENCE [LARGE SCALE GENOMIC DNA]</scope>
    <source>
        <strain evidence="5">UC1</strain>
    </source>
</reference>
<dbReference type="RefSeq" id="WP_047315470.1">
    <property type="nucleotide sequence ID" value="NZ_LDPQ01000013.1"/>
</dbReference>
<feature type="domain" description="Carbamoyltransferase C-terminal" evidence="3">
    <location>
        <begin position="381"/>
        <end position="547"/>
    </location>
</feature>
<evidence type="ECO:0008006" key="6">
    <source>
        <dbReference type="Google" id="ProtNLM"/>
    </source>
</evidence>
<dbReference type="Pfam" id="PF16861">
    <property type="entry name" value="Carbam_trans_C"/>
    <property type="match status" value="1"/>
</dbReference>
<evidence type="ECO:0000256" key="1">
    <source>
        <dbReference type="ARBA" id="ARBA00006129"/>
    </source>
</evidence>
<dbReference type="Pfam" id="PF02543">
    <property type="entry name" value="Carbam_trans_N"/>
    <property type="match status" value="1"/>
</dbReference>
<proteinExistence type="inferred from homology"/>
<dbReference type="STRING" id="1202450.B586_15245"/>
<name>A0A0I9YMD3_9MYCO</name>
<dbReference type="CDD" id="cd24098">
    <property type="entry name" value="ASKHA_NBD_TobZ_N"/>
    <property type="match status" value="1"/>
</dbReference>
<protein>
    <recommendedName>
        <fullName evidence="6">Carbamoyltransferase</fullName>
    </recommendedName>
</protein>
<dbReference type="OrthoDB" id="9780777at2"/>
<accession>A0A0I9YMD3</accession>
<evidence type="ECO:0000313" key="5">
    <source>
        <dbReference type="Proteomes" id="UP000036334"/>
    </source>
</evidence>
<dbReference type="InterPro" id="IPR003696">
    <property type="entry name" value="Carbtransf_dom"/>
</dbReference>
<dbReference type="InterPro" id="IPR031730">
    <property type="entry name" value="Carbam_trans_C"/>
</dbReference>
<dbReference type="InterPro" id="IPR038152">
    <property type="entry name" value="Carbam_trans_C_sf"/>
</dbReference>
<dbReference type="EMBL" id="LDPR01000012">
    <property type="protein sequence ID" value="KLO35802.1"/>
    <property type="molecule type" value="Genomic_DNA"/>
</dbReference>
<dbReference type="PANTHER" id="PTHR34847">
    <property type="entry name" value="NODULATION PROTEIN U"/>
    <property type="match status" value="1"/>
</dbReference>
<keyword evidence="5" id="KW-1185">Reference proteome</keyword>
<dbReference type="PATRIC" id="fig|29311.18.peg.1095"/>
<gene>
    <name evidence="4" type="ORF">ABH38_14580</name>
</gene>
<dbReference type="InterPro" id="IPR051338">
    <property type="entry name" value="NodU/CmcH_Carbamoyltrnsfr"/>
</dbReference>
<dbReference type="SUPFAM" id="SSF53067">
    <property type="entry name" value="Actin-like ATPase domain"/>
    <property type="match status" value="1"/>
</dbReference>
<evidence type="ECO:0000313" key="4">
    <source>
        <dbReference type="EMBL" id="KLO35802.1"/>
    </source>
</evidence>
<dbReference type="PANTHER" id="PTHR34847:SF1">
    <property type="entry name" value="NODULATION PROTEIN U"/>
    <property type="match status" value="1"/>
</dbReference>
<evidence type="ECO:0000259" key="2">
    <source>
        <dbReference type="Pfam" id="PF02543"/>
    </source>
</evidence>
<organism evidence="4 5">
    <name type="scientific">Mycobacterium haemophilum</name>
    <dbReference type="NCBI Taxonomy" id="29311"/>
    <lineage>
        <taxon>Bacteria</taxon>
        <taxon>Bacillati</taxon>
        <taxon>Actinomycetota</taxon>
        <taxon>Actinomycetes</taxon>
        <taxon>Mycobacteriales</taxon>
        <taxon>Mycobacteriaceae</taxon>
        <taxon>Mycobacterium</taxon>
    </lineage>
</organism>
<comment type="similarity">
    <text evidence="1">Belongs to the NodU/CmcH family.</text>
</comment>
<dbReference type="AlphaFoldDB" id="A0A0I9YMD3"/>
<sequence>MIVLGLNGWTESTHDPSAALVVDGEVVGFVEEERLNRVRHAPGMVPKLAVQWVLREAGIGLDDVDALAYGWDLPRYGRIRNERWDLADRDFVRTVTGMEPRRTPKVHWVSHHQAHAASVYLRSGLPAAAVVVVDGRGDDESISVFRARGHELELVRAWSFHASLGIFYREVSVHCGFGRFDAGKTMGLASYADPVGDLPLQWRDGDIVSTVPAQPRARDVHEQWRRYLVNRFGPGARVPTRYDELRSRRASAPTATELLKPHVAAWAQETVNTTLESLADFAIQITGEHALCVSGGVALNCVANGRLVERGFDLHLEPTPDDSGVALGAALLVAARAGDPVRGDARADLGPRYDSAQVGSYLAELGWPAKELDDPASTAVERLGRGQVLGWFQGRAEAGPRALGHRSILALPAIAAHHDRVNGIKRREKWRPFAPALLHDESRYLFGRDVDSPYMQQSFPLTDQAGIDNPAVTHVDGTARPQTVRPGAGRYADLLCGLREQHGHGVVLNTSFNGPGEPIVCTPEDALRAFASMPLDALIIENYLVERKNVGR</sequence>
<dbReference type="GO" id="GO:0003824">
    <property type="term" value="F:catalytic activity"/>
    <property type="evidence" value="ECO:0007669"/>
    <property type="project" value="InterPro"/>
</dbReference>
<dbReference type="Gene3D" id="3.90.870.20">
    <property type="entry name" value="Carbamoyltransferase, C-terminal domain"/>
    <property type="match status" value="1"/>
</dbReference>
<dbReference type="Gene3D" id="3.30.420.40">
    <property type="match status" value="2"/>
</dbReference>
<dbReference type="Proteomes" id="UP000036334">
    <property type="component" value="Unassembled WGS sequence"/>
</dbReference>